<evidence type="ECO:0000256" key="1">
    <source>
        <dbReference type="ARBA" id="ARBA00023015"/>
    </source>
</evidence>
<dbReference type="Pfam" id="PF00027">
    <property type="entry name" value="cNMP_binding"/>
    <property type="match status" value="1"/>
</dbReference>
<sequence length="215" mass="23064">MLAALGRNPWFARQPAALQRMLVAGGRTVDLQRGQWVYSQGDEGTGLLAVLDGALRMEVALDADRDVMIGLASAPTILGRTRRSGGGPRIITVRANTPARVLMIADDALDRAAATDASLWRAINELVYAQLEQATRLAAYLLVQTAEGRVALRLLQFAQGDSVPVSQSDLAEMTGLSRKTINGHLAALERKGVIARGYRAITVVDHAALERIARG</sequence>
<evidence type="ECO:0000256" key="2">
    <source>
        <dbReference type="ARBA" id="ARBA00023125"/>
    </source>
</evidence>
<keyword evidence="3" id="KW-0804">Transcription</keyword>
<comment type="caution">
    <text evidence="6">The sequence shown here is derived from an EMBL/GenBank/DDBJ whole genome shotgun (WGS) entry which is preliminary data.</text>
</comment>
<feature type="domain" description="HTH crp-type" evidence="5">
    <location>
        <begin position="144"/>
        <end position="207"/>
    </location>
</feature>
<evidence type="ECO:0000256" key="3">
    <source>
        <dbReference type="ARBA" id="ARBA00023163"/>
    </source>
</evidence>
<dbReference type="InterPro" id="IPR012318">
    <property type="entry name" value="HTH_CRP"/>
</dbReference>
<dbReference type="SMART" id="SM00419">
    <property type="entry name" value="HTH_CRP"/>
    <property type="match status" value="1"/>
</dbReference>
<keyword evidence="7" id="KW-1185">Reference proteome</keyword>
<keyword evidence="2" id="KW-0238">DNA-binding</keyword>
<dbReference type="InterPro" id="IPR036388">
    <property type="entry name" value="WH-like_DNA-bd_sf"/>
</dbReference>
<evidence type="ECO:0000313" key="7">
    <source>
        <dbReference type="Proteomes" id="UP000197290"/>
    </source>
</evidence>
<dbReference type="GO" id="GO:0003677">
    <property type="term" value="F:DNA binding"/>
    <property type="evidence" value="ECO:0007669"/>
    <property type="project" value="UniProtKB-KW"/>
</dbReference>
<evidence type="ECO:0000313" key="6">
    <source>
        <dbReference type="EMBL" id="OWK30070.1"/>
    </source>
</evidence>
<dbReference type="SUPFAM" id="SSF46785">
    <property type="entry name" value="Winged helix' DNA-binding domain"/>
    <property type="match status" value="1"/>
</dbReference>
<keyword evidence="1" id="KW-0805">Transcription regulation</keyword>
<evidence type="ECO:0000259" key="5">
    <source>
        <dbReference type="PROSITE" id="PS51063"/>
    </source>
</evidence>
<proteinExistence type="predicted"/>
<gene>
    <name evidence="6" type="primary">fixK</name>
    <name evidence="6" type="ORF">SPDO_17510</name>
</gene>
<dbReference type="InterPro" id="IPR000595">
    <property type="entry name" value="cNMP-bd_dom"/>
</dbReference>
<accession>A0A245ZJZ7</accession>
<dbReference type="PROSITE" id="PS50042">
    <property type="entry name" value="CNMP_BINDING_3"/>
    <property type="match status" value="1"/>
</dbReference>
<protein>
    <submittedName>
        <fullName evidence="6">Nitrogen fixation regulation protein FixK</fullName>
    </submittedName>
</protein>
<dbReference type="EMBL" id="NBBI01000003">
    <property type="protein sequence ID" value="OWK30070.1"/>
    <property type="molecule type" value="Genomic_DNA"/>
</dbReference>
<dbReference type="PROSITE" id="PS51063">
    <property type="entry name" value="HTH_CRP_2"/>
    <property type="match status" value="1"/>
</dbReference>
<dbReference type="AlphaFoldDB" id="A0A245ZJZ7"/>
<evidence type="ECO:0000259" key="4">
    <source>
        <dbReference type="PROSITE" id="PS50042"/>
    </source>
</evidence>
<dbReference type="Proteomes" id="UP000197290">
    <property type="component" value="Unassembled WGS sequence"/>
</dbReference>
<dbReference type="Pfam" id="PF13545">
    <property type="entry name" value="HTH_Crp_2"/>
    <property type="match status" value="1"/>
</dbReference>
<name>A0A245ZJZ7_9SPHN</name>
<dbReference type="Gene3D" id="1.10.10.10">
    <property type="entry name" value="Winged helix-like DNA-binding domain superfamily/Winged helix DNA-binding domain"/>
    <property type="match status" value="1"/>
</dbReference>
<feature type="domain" description="Cyclic nucleotide-binding" evidence="4">
    <location>
        <begin position="10"/>
        <end position="111"/>
    </location>
</feature>
<dbReference type="InterPro" id="IPR018490">
    <property type="entry name" value="cNMP-bd_dom_sf"/>
</dbReference>
<dbReference type="SUPFAM" id="SSF51206">
    <property type="entry name" value="cAMP-binding domain-like"/>
    <property type="match status" value="1"/>
</dbReference>
<organism evidence="6 7">
    <name type="scientific">Sphingomonas dokdonensis</name>
    <dbReference type="NCBI Taxonomy" id="344880"/>
    <lineage>
        <taxon>Bacteria</taxon>
        <taxon>Pseudomonadati</taxon>
        <taxon>Pseudomonadota</taxon>
        <taxon>Alphaproteobacteria</taxon>
        <taxon>Sphingomonadales</taxon>
        <taxon>Sphingomonadaceae</taxon>
        <taxon>Sphingomonas</taxon>
    </lineage>
</organism>
<dbReference type="InterPro" id="IPR036390">
    <property type="entry name" value="WH_DNA-bd_sf"/>
</dbReference>
<dbReference type="GO" id="GO:0006355">
    <property type="term" value="P:regulation of DNA-templated transcription"/>
    <property type="evidence" value="ECO:0007669"/>
    <property type="project" value="InterPro"/>
</dbReference>
<dbReference type="InterPro" id="IPR014710">
    <property type="entry name" value="RmlC-like_jellyroll"/>
</dbReference>
<dbReference type="CDD" id="cd00038">
    <property type="entry name" value="CAP_ED"/>
    <property type="match status" value="1"/>
</dbReference>
<reference evidence="6 7" key="1">
    <citation type="submission" date="2017-03" db="EMBL/GenBank/DDBJ databases">
        <title>Genome sequence of Sphingomonas dokdonensis DSM 21029.</title>
        <authorList>
            <person name="Poehlein A."/>
            <person name="Wuebbeler J.H."/>
            <person name="Steinbuechel A."/>
            <person name="Daniel R."/>
        </authorList>
    </citation>
    <scope>NUCLEOTIDE SEQUENCE [LARGE SCALE GENOMIC DNA]</scope>
    <source>
        <strain evidence="6 7">DSM 21029</strain>
    </source>
</reference>
<dbReference type="Gene3D" id="2.60.120.10">
    <property type="entry name" value="Jelly Rolls"/>
    <property type="match status" value="1"/>
</dbReference>